<dbReference type="Proteomes" id="UP000317167">
    <property type="component" value="Unassembled WGS sequence"/>
</dbReference>
<evidence type="ECO:0000313" key="1">
    <source>
        <dbReference type="EMBL" id="TRW73694.1"/>
    </source>
</evidence>
<protein>
    <submittedName>
        <fullName evidence="1">Uncharacterized protein</fullName>
    </submittedName>
</protein>
<comment type="caution">
    <text evidence="1">The sequence shown here is derived from an EMBL/GenBank/DDBJ whole genome shotgun (WGS) entry which is preliminary data.</text>
</comment>
<gene>
    <name evidence="1" type="ORF">FNJ53_06185</name>
</gene>
<dbReference type="AlphaFoldDB" id="A0A552Z2E6"/>
<sequence>MNKEIKEGFVEGLIETGKDFAKEQLGELIPKVVSESSLQFGLEVVGGTAIEMVPFVGHIASSYFTKRKIKNEHEFISEIAKRVEDIEKNMSSKTIEQKEILDDLAVYAYEKAIQTNQEEKISYIVNGFVNMTKIDTVSEDIAYIYYDTLEQLTILDISVLKLYGKAYLEIDSAANYSEILEQFGIEYHQYDAVRKNLQRISLLEDSEEEKFDKHFKDFVKVFNGNMKLLASFKNPRKFDTKEFGKLKDIKEYRPRENLRISKFGKDFLRFFAEENQ</sequence>
<accession>A0A552Z2E6</accession>
<dbReference type="RefSeq" id="WP_015966813.1">
    <property type="nucleotide sequence ID" value="NZ_JBNQWF010000004.1"/>
</dbReference>
<dbReference type="EMBL" id="VJWV01000004">
    <property type="protein sequence ID" value="TRW73694.1"/>
    <property type="molecule type" value="Genomic_DNA"/>
</dbReference>
<name>A0A552Z2E6_9LACT</name>
<organism evidence="1 2">
    <name type="scientific">Lactococcus lactis</name>
    <dbReference type="NCBI Taxonomy" id="1358"/>
    <lineage>
        <taxon>Bacteria</taxon>
        <taxon>Bacillati</taxon>
        <taxon>Bacillota</taxon>
        <taxon>Bacilli</taxon>
        <taxon>Lactobacillales</taxon>
        <taxon>Streptococcaceae</taxon>
        <taxon>Lactococcus</taxon>
    </lineage>
</organism>
<evidence type="ECO:0000313" key="2">
    <source>
        <dbReference type="Proteomes" id="UP000317167"/>
    </source>
</evidence>
<reference evidence="1 2" key="1">
    <citation type="submission" date="2019-07" db="EMBL/GenBank/DDBJ databases">
        <title>Draft genome of 7 Lactococcus lactis strains isolated from an artisanal cheese production.</title>
        <authorList>
            <person name="Biolcati F."/>
            <person name="Bottero M.T."/>
            <person name="Dalmasso A."/>
            <person name="Mcauliffe O."/>
        </authorList>
    </citation>
    <scope>NUCLEOTIDE SEQUENCE [LARGE SCALE GENOMIC DNA]</scope>
    <source>
        <strain evidence="1 2">MRS45.2</strain>
    </source>
</reference>
<proteinExistence type="predicted"/>